<evidence type="ECO:0000313" key="3">
    <source>
        <dbReference type="Proteomes" id="UP000886841"/>
    </source>
</evidence>
<evidence type="ECO:0000256" key="1">
    <source>
        <dbReference type="SAM" id="Phobius"/>
    </source>
</evidence>
<reference evidence="2" key="2">
    <citation type="journal article" date="2021" name="PeerJ">
        <title>Extensive microbial diversity within the chicken gut microbiome revealed by metagenomics and culture.</title>
        <authorList>
            <person name="Gilroy R."/>
            <person name="Ravi A."/>
            <person name="Getino M."/>
            <person name="Pursley I."/>
            <person name="Horton D.L."/>
            <person name="Alikhan N.F."/>
            <person name="Baker D."/>
            <person name="Gharbi K."/>
            <person name="Hall N."/>
            <person name="Watson M."/>
            <person name="Adriaenssens E.M."/>
            <person name="Foster-Nyarko E."/>
            <person name="Jarju S."/>
            <person name="Secka A."/>
            <person name="Antonio M."/>
            <person name="Oren A."/>
            <person name="Chaudhuri R.R."/>
            <person name="La Ragione R."/>
            <person name="Hildebrand F."/>
            <person name="Pallen M.J."/>
        </authorList>
    </citation>
    <scope>NUCLEOTIDE SEQUENCE</scope>
    <source>
        <strain evidence="2">ChiSxjej1B13-7041</strain>
    </source>
</reference>
<evidence type="ECO:0000313" key="2">
    <source>
        <dbReference type="EMBL" id="HIR92271.1"/>
    </source>
</evidence>
<feature type="transmembrane region" description="Helical" evidence="1">
    <location>
        <begin position="107"/>
        <end position="124"/>
    </location>
</feature>
<dbReference type="AlphaFoldDB" id="A0A9D1EIC4"/>
<proteinExistence type="predicted"/>
<dbReference type="EMBL" id="DVHU01000020">
    <property type="protein sequence ID" value="HIR92271.1"/>
    <property type="molecule type" value="Genomic_DNA"/>
</dbReference>
<protein>
    <submittedName>
        <fullName evidence="2">Transporter</fullName>
    </submittedName>
</protein>
<reference evidence="2" key="1">
    <citation type="submission" date="2020-10" db="EMBL/GenBank/DDBJ databases">
        <authorList>
            <person name="Gilroy R."/>
        </authorList>
    </citation>
    <scope>NUCLEOTIDE SEQUENCE</scope>
    <source>
        <strain evidence="2">ChiSxjej1B13-7041</strain>
    </source>
</reference>
<feature type="transmembrane region" description="Helical" evidence="1">
    <location>
        <begin position="20"/>
        <end position="42"/>
    </location>
</feature>
<accession>A0A9D1EIC4</accession>
<comment type="caution">
    <text evidence="2">The sequence shown here is derived from an EMBL/GenBank/DDBJ whole genome shotgun (WGS) entry which is preliminary data.</text>
</comment>
<dbReference type="Proteomes" id="UP000886841">
    <property type="component" value="Unassembled WGS sequence"/>
</dbReference>
<keyword evidence="1" id="KW-1133">Transmembrane helix</keyword>
<keyword evidence="1" id="KW-0812">Transmembrane</keyword>
<sequence length="138" mass="15711">MSSPSLRSKFNETIYRIARYAEVLVSVIILAVIALSLLSLLYDLTRLSVLEMSEEFFTSFLSRSLGLVVGLEFIKMLCKHTAETVVEVLMFALARQMVVEHLSTTETLIGVLAIAILFFIRKYLLIRKPEDRQIPDKL</sequence>
<name>A0A9D1EIC4_9FIRM</name>
<keyword evidence="1" id="KW-0472">Membrane</keyword>
<gene>
    <name evidence="2" type="ORF">IAB98_02460</name>
</gene>
<organism evidence="2 3">
    <name type="scientific">Candidatus Egerieimonas intestinavium</name>
    <dbReference type="NCBI Taxonomy" id="2840777"/>
    <lineage>
        <taxon>Bacteria</taxon>
        <taxon>Bacillati</taxon>
        <taxon>Bacillota</taxon>
        <taxon>Clostridia</taxon>
        <taxon>Lachnospirales</taxon>
        <taxon>Lachnospiraceae</taxon>
        <taxon>Lachnospiraceae incertae sedis</taxon>
        <taxon>Candidatus Egerieimonas</taxon>
    </lineage>
</organism>